<evidence type="ECO:0000313" key="4">
    <source>
        <dbReference type="Proteomes" id="UP000732298"/>
    </source>
</evidence>
<evidence type="ECO:0000313" key="3">
    <source>
        <dbReference type="EMBL" id="MBI4210791.1"/>
    </source>
</evidence>
<dbReference type="InterPro" id="IPR006034">
    <property type="entry name" value="Asparaginase/glutaminase-like"/>
</dbReference>
<dbReference type="PIRSF" id="PIRSF500176">
    <property type="entry name" value="L_ASNase"/>
    <property type="match status" value="1"/>
</dbReference>
<dbReference type="InterPro" id="IPR036152">
    <property type="entry name" value="Asp/glu_Ase-like_sf"/>
</dbReference>
<dbReference type="SMART" id="SM00870">
    <property type="entry name" value="Asparaginase"/>
    <property type="match status" value="1"/>
</dbReference>
<name>A0A8T3YPW8_9ARCH</name>
<feature type="domain" description="Asparaginase/glutaminase C-terminal" evidence="2">
    <location>
        <begin position="215"/>
        <end position="340"/>
    </location>
</feature>
<dbReference type="PANTHER" id="PTHR11707:SF28">
    <property type="entry name" value="60 KDA LYSOPHOSPHOLIPASE"/>
    <property type="match status" value="1"/>
</dbReference>
<accession>A0A8T3YPW8</accession>
<dbReference type="InterPro" id="IPR027474">
    <property type="entry name" value="L-asparaginase_N"/>
</dbReference>
<sequence length="364" mass="40423">MVSMEKIKVFVLNTGGTLGSVGKPLRPAKSAAELLHGIRIPVEIELTLKDFKYRLDSSNIMHRERVLMARDIAAAYATHDAFIILHGTDSLAETCAAFCLFFKHSLQKSIIVIGAQMASDEPGSDVQLQLTNAFRVASSFARHDVVGVYNVCIGDVWDGSRVRKRAESNFMAFYTPGRYPVARVWPHIHFDEGLRYKDPVQAIQGLKIDSALEPNVAYFRVSADTPPWIVMDLVKSNRIKGAILECKGAGGIPEREWKDYQNDETYSWIDVIGAATKAGIHVGVISPFEDGRVILERYEPGMKAKEAGAISLESLTPDMADLKFRQAIAMFPDNREKIQEFISTNVAGELLTGTEDTEEFVDTH</sequence>
<organism evidence="3 4">
    <name type="scientific">Candidatus Iainarchaeum sp</name>
    <dbReference type="NCBI Taxonomy" id="3101447"/>
    <lineage>
        <taxon>Archaea</taxon>
        <taxon>Candidatus Iainarchaeota</taxon>
        <taxon>Candidatus Iainarchaeia</taxon>
        <taxon>Candidatus Iainarchaeales</taxon>
        <taxon>Candidatus Iainarchaeaceae</taxon>
        <taxon>Candidatus Iainarchaeum</taxon>
    </lineage>
</organism>
<dbReference type="Pfam" id="PF00710">
    <property type="entry name" value="Asparaginase"/>
    <property type="match status" value="1"/>
</dbReference>
<dbReference type="InterPro" id="IPR027473">
    <property type="entry name" value="L-asparaginase_C"/>
</dbReference>
<protein>
    <submittedName>
        <fullName evidence="3">Asparaginase</fullName>
    </submittedName>
</protein>
<dbReference type="Pfam" id="PF17763">
    <property type="entry name" value="Asparaginase_C"/>
    <property type="match status" value="1"/>
</dbReference>
<dbReference type="PIRSF" id="PIRSF001220">
    <property type="entry name" value="L-ASNase_gatD"/>
    <property type="match status" value="1"/>
</dbReference>
<dbReference type="PRINTS" id="PR00139">
    <property type="entry name" value="ASNGLNASE"/>
</dbReference>
<dbReference type="EMBL" id="JACQPB010000042">
    <property type="protein sequence ID" value="MBI4210791.1"/>
    <property type="molecule type" value="Genomic_DNA"/>
</dbReference>
<dbReference type="InterPro" id="IPR040919">
    <property type="entry name" value="Asparaginase_C"/>
</dbReference>
<dbReference type="Gene3D" id="3.40.50.1170">
    <property type="entry name" value="L-asparaginase, N-terminal domain"/>
    <property type="match status" value="1"/>
</dbReference>
<proteinExistence type="predicted"/>
<gene>
    <name evidence="3" type="ORF">HY544_04770</name>
</gene>
<dbReference type="GO" id="GO:0004067">
    <property type="term" value="F:asparaginase activity"/>
    <property type="evidence" value="ECO:0007669"/>
    <property type="project" value="UniProtKB-UniRule"/>
</dbReference>
<dbReference type="InterPro" id="IPR037152">
    <property type="entry name" value="L-asparaginase_N_sf"/>
</dbReference>
<dbReference type="AlphaFoldDB" id="A0A8T3YPW8"/>
<reference evidence="3" key="1">
    <citation type="submission" date="2020-07" db="EMBL/GenBank/DDBJ databases">
        <title>Huge and variable diversity of episymbiotic CPR bacteria and DPANN archaea in groundwater ecosystems.</title>
        <authorList>
            <person name="He C.Y."/>
            <person name="Keren R."/>
            <person name="Whittaker M."/>
            <person name="Farag I.F."/>
            <person name="Doudna J."/>
            <person name="Cate J.H.D."/>
            <person name="Banfield J.F."/>
        </authorList>
    </citation>
    <scope>NUCLEOTIDE SEQUENCE</scope>
    <source>
        <strain evidence="3">NC_groundwater_1296_Ag_S-0.2um_52_80</strain>
    </source>
</reference>
<evidence type="ECO:0000259" key="2">
    <source>
        <dbReference type="Pfam" id="PF17763"/>
    </source>
</evidence>
<dbReference type="SUPFAM" id="SSF53774">
    <property type="entry name" value="Glutaminase/Asparaginase"/>
    <property type="match status" value="1"/>
</dbReference>
<dbReference type="Gene3D" id="3.40.50.40">
    <property type="match status" value="1"/>
</dbReference>
<dbReference type="Proteomes" id="UP000732298">
    <property type="component" value="Unassembled WGS sequence"/>
</dbReference>
<evidence type="ECO:0000259" key="1">
    <source>
        <dbReference type="Pfam" id="PF00710"/>
    </source>
</evidence>
<comment type="caution">
    <text evidence="3">The sequence shown here is derived from an EMBL/GenBank/DDBJ whole genome shotgun (WGS) entry which is preliminary data.</text>
</comment>
<dbReference type="PROSITE" id="PS51732">
    <property type="entry name" value="ASN_GLN_ASE_3"/>
    <property type="match status" value="1"/>
</dbReference>
<feature type="domain" description="L-asparaginase N-terminal" evidence="1">
    <location>
        <begin position="8"/>
        <end position="189"/>
    </location>
</feature>
<dbReference type="PANTHER" id="PTHR11707">
    <property type="entry name" value="L-ASPARAGINASE"/>
    <property type="match status" value="1"/>
</dbReference>